<feature type="binding site" evidence="7">
    <location>
        <position position="152"/>
    </location>
    <ligand>
        <name>Zn(2+)</name>
        <dbReference type="ChEBI" id="CHEBI:29105"/>
        <label>2</label>
    </ligand>
</feature>
<dbReference type="EMBL" id="CYYV01000005">
    <property type="protein sequence ID" value="CUO09275.1"/>
    <property type="molecule type" value="Genomic_DNA"/>
</dbReference>
<reference evidence="12" key="2">
    <citation type="submission" date="2021-02" db="EMBL/GenBank/DDBJ databases">
        <title>Metagenome-assembled genomes from human diarrheal sample B26.</title>
        <authorList>
            <person name="Ateba T.P."/>
            <person name="Alayande K.A."/>
            <person name="Mwanza M."/>
        </authorList>
    </citation>
    <scope>NUCLEOTIDE SEQUENCE</scope>
    <source>
        <strain evidence="12">06WH</strain>
    </source>
</reference>
<feature type="active site" evidence="7">
    <location>
        <position position="305"/>
    </location>
</feature>
<dbReference type="NCBIfam" id="TIGR00857">
    <property type="entry name" value="pyrC_multi"/>
    <property type="match status" value="1"/>
</dbReference>
<dbReference type="GO" id="GO:0005737">
    <property type="term" value="C:cytoplasm"/>
    <property type="evidence" value="ECO:0007669"/>
    <property type="project" value="TreeGrafter"/>
</dbReference>
<feature type="binding site" evidence="7">
    <location>
        <position position="278"/>
    </location>
    <ligand>
        <name>substrate</name>
    </ligand>
</feature>
<dbReference type="AlphaFoldDB" id="A0A174QJY9"/>
<feature type="domain" description="Dihydroorotase catalytic" evidence="9">
    <location>
        <begin position="52"/>
        <end position="238"/>
    </location>
</feature>
<evidence type="ECO:0000313" key="14">
    <source>
        <dbReference type="Proteomes" id="UP000095709"/>
    </source>
</evidence>
<organism evidence="11 14">
    <name type="scientific">Fusicatenibacter saccharivorans</name>
    <dbReference type="NCBI Taxonomy" id="1150298"/>
    <lineage>
        <taxon>Bacteria</taxon>
        <taxon>Bacillati</taxon>
        <taxon>Bacillota</taxon>
        <taxon>Clostridia</taxon>
        <taxon>Lachnospirales</taxon>
        <taxon>Lachnospiraceae</taxon>
        <taxon>Fusicatenibacter</taxon>
    </lineage>
</organism>
<evidence type="ECO:0000313" key="12">
    <source>
        <dbReference type="EMBL" id="MBN2952667.1"/>
    </source>
</evidence>
<comment type="function">
    <text evidence="1 7">Catalyzes the reversible cyclization of carbamoyl aspartate to dihydroorotate.</text>
</comment>
<comment type="catalytic activity">
    <reaction evidence="7">
        <text>(S)-dihydroorotate + H2O = N-carbamoyl-L-aspartate + H(+)</text>
        <dbReference type="Rhea" id="RHEA:24296"/>
        <dbReference type="ChEBI" id="CHEBI:15377"/>
        <dbReference type="ChEBI" id="CHEBI:15378"/>
        <dbReference type="ChEBI" id="CHEBI:30864"/>
        <dbReference type="ChEBI" id="CHEBI:32814"/>
        <dbReference type="EC" id="3.5.2.3"/>
    </reaction>
</comment>
<evidence type="ECO:0000256" key="3">
    <source>
        <dbReference type="ARBA" id="ARBA00022723"/>
    </source>
</evidence>
<feature type="binding site" evidence="7">
    <location>
        <position position="309"/>
    </location>
    <ligand>
        <name>substrate</name>
    </ligand>
</feature>
<evidence type="ECO:0000313" key="11">
    <source>
        <dbReference type="EMBL" id="CUP72281.1"/>
    </source>
</evidence>
<evidence type="ECO:0000256" key="4">
    <source>
        <dbReference type="ARBA" id="ARBA00022801"/>
    </source>
</evidence>
<feature type="binding site" evidence="7">
    <location>
        <begin position="62"/>
        <end position="64"/>
    </location>
    <ligand>
        <name>substrate</name>
    </ligand>
</feature>
<dbReference type="InterPro" id="IPR050138">
    <property type="entry name" value="DHOase/Allantoinase_Hydrolase"/>
</dbReference>
<keyword evidence="5 7" id="KW-0862">Zinc</keyword>
<dbReference type="OrthoDB" id="9765462at2"/>
<dbReference type="EMBL" id="JAFHBD010000010">
    <property type="protein sequence ID" value="MBN2952667.1"/>
    <property type="molecule type" value="Genomic_DNA"/>
</dbReference>
<evidence type="ECO:0000259" key="8">
    <source>
        <dbReference type="Pfam" id="PF07969"/>
    </source>
</evidence>
<evidence type="ECO:0000313" key="13">
    <source>
        <dbReference type="Proteomes" id="UP000095706"/>
    </source>
</evidence>
<feature type="binding site" evidence="7">
    <location>
        <position position="94"/>
    </location>
    <ligand>
        <name>substrate</name>
    </ligand>
</feature>
<keyword evidence="6 7" id="KW-0665">Pyrimidine biosynthesis</keyword>
<dbReference type="Proteomes" id="UP000095709">
    <property type="component" value="Unassembled WGS sequence"/>
</dbReference>
<feature type="binding site" evidence="7">
    <location>
        <position position="305"/>
    </location>
    <ligand>
        <name>Zn(2+)</name>
        <dbReference type="ChEBI" id="CHEBI:29105"/>
        <label>1</label>
    </ligand>
</feature>
<dbReference type="HAMAP" id="MF_00220_B">
    <property type="entry name" value="PyrC_classI_B"/>
    <property type="match status" value="1"/>
</dbReference>
<dbReference type="PANTHER" id="PTHR43668">
    <property type="entry name" value="ALLANTOINASE"/>
    <property type="match status" value="1"/>
</dbReference>
<dbReference type="GO" id="GO:0044205">
    <property type="term" value="P:'de novo' UMP biosynthetic process"/>
    <property type="evidence" value="ECO:0007669"/>
    <property type="project" value="UniProtKB-UniRule"/>
</dbReference>
<evidence type="ECO:0000256" key="5">
    <source>
        <dbReference type="ARBA" id="ARBA00022833"/>
    </source>
</evidence>
<dbReference type="GO" id="GO:0004151">
    <property type="term" value="F:dihydroorotase activity"/>
    <property type="evidence" value="ECO:0007669"/>
    <property type="project" value="UniProtKB-UniRule"/>
</dbReference>
<feature type="binding site" evidence="7">
    <location>
        <position position="62"/>
    </location>
    <ligand>
        <name>Zn(2+)</name>
        <dbReference type="ChEBI" id="CHEBI:29105"/>
        <label>1</label>
    </ligand>
</feature>
<evidence type="ECO:0000313" key="10">
    <source>
        <dbReference type="EMBL" id="CUO09275.1"/>
    </source>
</evidence>
<feature type="domain" description="Amidohydrolase 3" evidence="8">
    <location>
        <begin position="348"/>
        <end position="423"/>
    </location>
</feature>
<dbReference type="InterPro" id="IPR032466">
    <property type="entry name" value="Metal_Hydrolase"/>
</dbReference>
<feature type="binding site" evidence="7">
    <location>
        <position position="232"/>
    </location>
    <ligand>
        <name>Zn(2+)</name>
        <dbReference type="ChEBI" id="CHEBI:29105"/>
        <label>2</label>
    </ligand>
</feature>
<dbReference type="PANTHER" id="PTHR43668:SF2">
    <property type="entry name" value="ALLANTOINASE"/>
    <property type="match status" value="1"/>
</dbReference>
<dbReference type="Gene3D" id="3.20.20.140">
    <property type="entry name" value="Metal-dependent hydrolases"/>
    <property type="match status" value="1"/>
</dbReference>
<dbReference type="GO" id="GO:0008270">
    <property type="term" value="F:zinc ion binding"/>
    <property type="evidence" value="ECO:0007669"/>
    <property type="project" value="UniProtKB-UniRule"/>
</dbReference>
<dbReference type="STRING" id="1150298.ERS852406_01261"/>
<dbReference type="Pfam" id="PF07969">
    <property type="entry name" value="Amidohydro_3"/>
    <property type="match status" value="1"/>
</dbReference>
<evidence type="ECO:0000256" key="2">
    <source>
        <dbReference type="ARBA" id="ARBA00010286"/>
    </source>
</evidence>
<name>A0A174QJY9_9FIRM</name>
<evidence type="ECO:0000256" key="1">
    <source>
        <dbReference type="ARBA" id="ARBA00002368"/>
    </source>
</evidence>
<feature type="binding site" evidence="7">
    <location>
        <position position="152"/>
    </location>
    <ligand>
        <name>Zn(2+)</name>
        <dbReference type="ChEBI" id="CHEBI:29105"/>
        <label>1</label>
    </ligand>
</feature>
<dbReference type="Pfam" id="PF12890">
    <property type="entry name" value="DHOase"/>
    <property type="match status" value="1"/>
</dbReference>
<dbReference type="GO" id="GO:0006145">
    <property type="term" value="P:purine nucleobase catabolic process"/>
    <property type="evidence" value="ECO:0007669"/>
    <property type="project" value="TreeGrafter"/>
</dbReference>
<evidence type="ECO:0000256" key="6">
    <source>
        <dbReference type="ARBA" id="ARBA00022975"/>
    </source>
</evidence>
<proteinExistence type="inferred from homology"/>
<dbReference type="SUPFAM" id="SSF51338">
    <property type="entry name" value="Composite domain of metallo-dependent hydrolases"/>
    <property type="match status" value="1"/>
</dbReference>
<dbReference type="CDD" id="cd01317">
    <property type="entry name" value="DHOase_IIa"/>
    <property type="match status" value="1"/>
</dbReference>
<dbReference type="InterPro" id="IPR002195">
    <property type="entry name" value="Dihydroorotase_CS"/>
</dbReference>
<feature type="binding site" evidence="7">
    <location>
        <position position="60"/>
    </location>
    <ligand>
        <name>Zn(2+)</name>
        <dbReference type="ChEBI" id="CHEBI:29105"/>
        <label>1</label>
    </ligand>
</feature>
<keyword evidence="4 7" id="KW-0378">Hydrolase</keyword>
<dbReference type="EC" id="3.5.2.3" evidence="7"/>
<comment type="similarity">
    <text evidence="2 7">Belongs to the metallo-dependent hydrolases superfamily. DHOase family. Class I DHOase subfamily.</text>
</comment>
<dbReference type="SUPFAM" id="SSF51556">
    <property type="entry name" value="Metallo-dependent hydrolases"/>
    <property type="match status" value="1"/>
</dbReference>
<dbReference type="InterPro" id="IPR011059">
    <property type="entry name" value="Metal-dep_hydrolase_composite"/>
</dbReference>
<dbReference type="InterPro" id="IPR024403">
    <property type="entry name" value="DHOase_cat"/>
</dbReference>
<dbReference type="PROSITE" id="PS00482">
    <property type="entry name" value="DIHYDROOROTASE_1"/>
    <property type="match status" value="1"/>
</dbReference>
<dbReference type="EMBL" id="CZAL01000015">
    <property type="protein sequence ID" value="CUP72281.1"/>
    <property type="molecule type" value="Genomic_DNA"/>
</dbReference>
<evidence type="ECO:0000259" key="9">
    <source>
        <dbReference type="Pfam" id="PF12890"/>
    </source>
</evidence>
<comment type="cofactor">
    <cofactor evidence="7">
        <name>Zn(2+)</name>
        <dbReference type="ChEBI" id="CHEBI:29105"/>
    </cofactor>
    <text evidence="7">Binds 2 Zn(2+) ions per subunit.</text>
</comment>
<dbReference type="InterPro" id="IPR013108">
    <property type="entry name" value="Amidohydro_3"/>
</dbReference>
<sequence length="426" mass="46036">MSILIKNGQVIDPATQKDEISDVLIENGVITRVEKGIRVKDAQVIDAKGCYVMPGIIDMHVHLRDPGQTYKEDIESGSKAAAKGGVTTLVAMPNTKPVIDSPDRVNYVTIKADRFSPINVLQAGAITVGQKGEELADIEGMVKAGIPAISEDGKSVMNALLYKEAMEIAAEKNIPVLAHCEDKNLVNGGCMNEDANSREWHLPGITNSVENTIVARDIVLAAETGAHLHLCHCSTKESVDMVREARKAGVSISAEVCPHHFTLCSDDIVKGDTNYKMNPPLRTKEDLEALRQGLKDDVFDVISTDHAPHALTEKQESFKKAPFGIVGLETSVALTITELVDTEIITPMQMAEKMSYNPAKILHLDKKGSLAPGMDADVVVIDPEAEYVIDPKEFVSKGKNTPFGGKKVKGKVMATVCGGKIVYEAE</sequence>
<keyword evidence="3 7" id="KW-0479">Metal-binding</keyword>
<feature type="binding site" evidence="7">
    <location>
        <begin position="323"/>
        <end position="324"/>
    </location>
    <ligand>
        <name>substrate</name>
    </ligand>
</feature>
<gene>
    <name evidence="7 11" type="primary">pyrC</name>
    <name evidence="10" type="ORF">ERS852406_01261</name>
    <name evidence="11" type="ORF">ERS852498_02650</name>
    <name evidence="12" type="ORF">JTJ23_03510</name>
</gene>
<dbReference type="UniPathway" id="UPA00070">
    <property type="reaction ID" value="UER00117"/>
</dbReference>
<dbReference type="GO" id="GO:0004038">
    <property type="term" value="F:allantoinase activity"/>
    <property type="evidence" value="ECO:0007669"/>
    <property type="project" value="TreeGrafter"/>
</dbReference>
<protein>
    <recommendedName>
        <fullName evidence="7">Dihydroorotase</fullName>
        <shortName evidence="7">DHOase</shortName>
        <ecNumber evidence="7">3.5.2.3</ecNumber>
    </recommendedName>
</protein>
<dbReference type="PROSITE" id="PS00483">
    <property type="entry name" value="DIHYDROOROTASE_2"/>
    <property type="match status" value="1"/>
</dbReference>
<dbReference type="RefSeq" id="WP_022461997.1">
    <property type="nucleotide sequence ID" value="NZ_CAXSRP010000003.1"/>
</dbReference>
<dbReference type="InterPro" id="IPR004722">
    <property type="entry name" value="DHOase"/>
</dbReference>
<dbReference type="Proteomes" id="UP000737612">
    <property type="component" value="Unassembled WGS sequence"/>
</dbReference>
<reference evidence="13 14" key="1">
    <citation type="submission" date="2015-09" db="EMBL/GenBank/DDBJ databases">
        <authorList>
            <consortium name="Pathogen Informatics"/>
        </authorList>
    </citation>
    <scope>NUCLEOTIDE SEQUENCE [LARGE SCALE GENOMIC DNA]</scope>
    <source>
        <strain evidence="10 13">2789STDY5608849</strain>
        <strain evidence="11 14">2789STDY5834885</strain>
    </source>
</reference>
<comment type="pathway">
    <text evidence="7">Pyrimidine metabolism; UMP biosynthesis via de novo pathway; (S)-dihydroorotate from bicarbonate: step 3/3.</text>
</comment>
<dbReference type="Proteomes" id="UP000095706">
    <property type="component" value="Unassembled WGS sequence"/>
</dbReference>
<feature type="binding site" evidence="7">
    <location>
        <position position="179"/>
    </location>
    <ligand>
        <name>Zn(2+)</name>
        <dbReference type="ChEBI" id="CHEBI:29105"/>
        <label>2</label>
    </ligand>
</feature>
<accession>A0A174QJY9</accession>
<evidence type="ECO:0000256" key="7">
    <source>
        <dbReference type="HAMAP-Rule" id="MF_00220"/>
    </source>
</evidence>